<dbReference type="AlphaFoldDB" id="A0A5N0TD53"/>
<gene>
    <name evidence="4 5" type="primary">hflD</name>
    <name evidence="5" type="ORF">F3N42_07390</name>
</gene>
<dbReference type="Proteomes" id="UP000325372">
    <property type="component" value="Unassembled WGS sequence"/>
</dbReference>
<dbReference type="NCBIfam" id="NF001246">
    <property type="entry name" value="PRK00218.1-2"/>
    <property type="match status" value="1"/>
</dbReference>
<evidence type="ECO:0000313" key="5">
    <source>
        <dbReference type="EMBL" id="KAA9131987.1"/>
    </source>
</evidence>
<keyword evidence="3 4" id="KW-0472">Membrane</keyword>
<dbReference type="HAMAP" id="MF_00695">
    <property type="entry name" value="HflD_protein"/>
    <property type="match status" value="1"/>
</dbReference>
<evidence type="ECO:0000256" key="4">
    <source>
        <dbReference type="HAMAP-Rule" id="MF_00695"/>
    </source>
</evidence>
<dbReference type="InterPro" id="IPR007451">
    <property type="entry name" value="HflD"/>
</dbReference>
<reference evidence="5 6" key="1">
    <citation type="submission" date="2019-09" db="EMBL/GenBank/DDBJ databases">
        <title>Wenzhouxiangella sp. Genome sequencing and assembly.</title>
        <authorList>
            <person name="Zhang R."/>
        </authorList>
    </citation>
    <scope>NUCLEOTIDE SEQUENCE [LARGE SCALE GENOMIC DNA]</scope>
    <source>
        <strain evidence="5 6">W260</strain>
    </source>
</reference>
<dbReference type="Pfam" id="PF04356">
    <property type="entry name" value="DUF489"/>
    <property type="match status" value="1"/>
</dbReference>
<organism evidence="5 6">
    <name type="scientific">Marinihelvus fidelis</name>
    <dbReference type="NCBI Taxonomy" id="2613842"/>
    <lineage>
        <taxon>Bacteria</taxon>
        <taxon>Pseudomonadati</taxon>
        <taxon>Pseudomonadota</taxon>
        <taxon>Gammaproteobacteria</taxon>
        <taxon>Chromatiales</taxon>
        <taxon>Wenzhouxiangellaceae</taxon>
        <taxon>Marinihelvus</taxon>
    </lineage>
</organism>
<sequence length="218" mass="24159">MPGRRNHRHHERVHTMNTEQVLALAGVFQATELVRQAAHHGTWSGYAATTCLDSLFRLEADTAEDVFGGKSQLRLGLETLAAVLEGEQRHAESLQYTVGLMQLQRRFMRDGAMQALVGEKLADAAALGEALSQHERQDLQADAIAALYSETLSTLTPRIVVHGRPQYLQNPRTVSWVRSLLFAGLRSAVLWRQVGGGRFSLLFGRKKALEQAHRLLAG</sequence>
<keyword evidence="2 4" id="KW-0963">Cytoplasm</keyword>
<comment type="similarity">
    <text evidence="4">Belongs to the HflD family.</text>
</comment>
<protein>
    <recommendedName>
        <fullName evidence="4">High frequency lysogenization protein HflD homolog</fullName>
    </recommendedName>
</protein>
<evidence type="ECO:0000313" key="6">
    <source>
        <dbReference type="Proteomes" id="UP000325372"/>
    </source>
</evidence>
<evidence type="ECO:0000256" key="1">
    <source>
        <dbReference type="ARBA" id="ARBA00022475"/>
    </source>
</evidence>
<accession>A0A5N0TD53</accession>
<keyword evidence="6" id="KW-1185">Reference proteome</keyword>
<dbReference type="PANTHER" id="PTHR38100:SF1">
    <property type="entry name" value="HIGH FREQUENCY LYSOGENIZATION PROTEIN HFLD"/>
    <property type="match status" value="1"/>
</dbReference>
<dbReference type="PANTHER" id="PTHR38100">
    <property type="entry name" value="HIGH FREQUENCY LYSOGENIZATION PROTEIN HFLD"/>
    <property type="match status" value="1"/>
</dbReference>
<comment type="caution">
    <text evidence="5">The sequence shown here is derived from an EMBL/GenBank/DDBJ whole genome shotgun (WGS) entry which is preliminary data.</text>
</comment>
<dbReference type="SUPFAM" id="SSF101322">
    <property type="entry name" value="YcfC-like"/>
    <property type="match status" value="1"/>
</dbReference>
<dbReference type="EMBL" id="VYXP01000004">
    <property type="protein sequence ID" value="KAA9131987.1"/>
    <property type="molecule type" value="Genomic_DNA"/>
</dbReference>
<dbReference type="GO" id="GO:0005737">
    <property type="term" value="C:cytoplasm"/>
    <property type="evidence" value="ECO:0007669"/>
    <property type="project" value="UniProtKB-SubCell"/>
</dbReference>
<proteinExistence type="inferred from homology"/>
<dbReference type="GO" id="GO:0005886">
    <property type="term" value="C:plasma membrane"/>
    <property type="evidence" value="ECO:0007669"/>
    <property type="project" value="UniProtKB-SubCell"/>
</dbReference>
<evidence type="ECO:0000256" key="3">
    <source>
        <dbReference type="ARBA" id="ARBA00023136"/>
    </source>
</evidence>
<comment type="subcellular location">
    <subcellularLocation>
        <location evidence="4">Cytoplasm</location>
    </subcellularLocation>
    <subcellularLocation>
        <location evidence="4">Cell membrane</location>
        <topology evidence="4">Peripheral membrane protein</topology>
        <orientation evidence="4">Cytoplasmic side</orientation>
    </subcellularLocation>
</comment>
<dbReference type="Gene3D" id="1.10.3890.10">
    <property type="entry name" value="HflD-like"/>
    <property type="match status" value="1"/>
</dbReference>
<dbReference type="InterPro" id="IPR035932">
    <property type="entry name" value="HflD-like_sf"/>
</dbReference>
<evidence type="ECO:0000256" key="2">
    <source>
        <dbReference type="ARBA" id="ARBA00022490"/>
    </source>
</evidence>
<keyword evidence="1 4" id="KW-1003">Cell membrane</keyword>
<name>A0A5N0TD53_9GAMM</name>